<organism evidence="3 4">
    <name type="scientific">Anopheles maculatus</name>
    <dbReference type="NCBI Taxonomy" id="74869"/>
    <lineage>
        <taxon>Eukaryota</taxon>
        <taxon>Metazoa</taxon>
        <taxon>Ecdysozoa</taxon>
        <taxon>Arthropoda</taxon>
        <taxon>Hexapoda</taxon>
        <taxon>Insecta</taxon>
        <taxon>Pterygota</taxon>
        <taxon>Neoptera</taxon>
        <taxon>Endopterygota</taxon>
        <taxon>Diptera</taxon>
        <taxon>Nematocera</taxon>
        <taxon>Culicoidea</taxon>
        <taxon>Culicidae</taxon>
        <taxon>Anophelinae</taxon>
        <taxon>Anopheles</taxon>
        <taxon>Anopheles maculatus group</taxon>
    </lineage>
</organism>
<reference evidence="4" key="1">
    <citation type="submission" date="2013-09" db="EMBL/GenBank/DDBJ databases">
        <title>The Genome Sequence of Anopheles maculatus species B.</title>
        <authorList>
            <consortium name="The Broad Institute Genomics Platform"/>
            <person name="Neafsey D.E."/>
            <person name="Besansky N."/>
            <person name="Howell P."/>
            <person name="Walton C."/>
            <person name="Young S.K."/>
            <person name="Zeng Q."/>
            <person name="Gargeya S."/>
            <person name="Fitzgerald M."/>
            <person name="Haas B."/>
            <person name="Abouelleil A."/>
            <person name="Allen A.W."/>
            <person name="Alvarado L."/>
            <person name="Arachchi H.M."/>
            <person name="Berlin A.M."/>
            <person name="Chapman S.B."/>
            <person name="Gainer-Dewar J."/>
            <person name="Goldberg J."/>
            <person name="Griggs A."/>
            <person name="Gujja S."/>
            <person name="Hansen M."/>
            <person name="Howarth C."/>
            <person name="Imamovic A."/>
            <person name="Ireland A."/>
            <person name="Larimer J."/>
            <person name="McCowan C."/>
            <person name="Murphy C."/>
            <person name="Pearson M."/>
            <person name="Poon T.W."/>
            <person name="Priest M."/>
            <person name="Roberts A."/>
            <person name="Saif S."/>
            <person name="Shea T."/>
            <person name="Sisk P."/>
            <person name="Sykes S."/>
            <person name="Wortman J."/>
            <person name="Nusbaum C."/>
            <person name="Birren B."/>
        </authorList>
    </citation>
    <scope>NUCLEOTIDE SEQUENCE [LARGE SCALE GENOMIC DNA]</scope>
    <source>
        <strain evidence="4">maculatus3</strain>
    </source>
</reference>
<feature type="compositionally biased region" description="Basic and acidic residues" evidence="1">
    <location>
        <begin position="65"/>
        <end position="77"/>
    </location>
</feature>
<dbReference type="InterPro" id="IPR003029">
    <property type="entry name" value="S1_domain"/>
</dbReference>
<keyword evidence="4" id="KW-1185">Reference proteome</keyword>
<sequence>FIDGLVHVSTLDNDYYRYDNIGQRLIGESSGMVYRLGDTVEIRVDAVHMDERKIDFALVSSTRKPRGEGKTERERAKNGGGRTLRNGTGASRTQAKPKRRGGKPPANFEPDSAFRKEGVKSADKVKKDKKAKAKKPSDKTKKIAAATKAKRASKSKGAAQG</sequence>
<feature type="compositionally biased region" description="Basic and acidic residues" evidence="1">
    <location>
        <begin position="112"/>
        <end position="126"/>
    </location>
</feature>
<evidence type="ECO:0000313" key="3">
    <source>
        <dbReference type="EnsemblMetazoa" id="AMAM012890-PA"/>
    </source>
</evidence>
<dbReference type="Proteomes" id="UP000075901">
    <property type="component" value="Unassembled WGS sequence"/>
</dbReference>
<evidence type="ECO:0000256" key="1">
    <source>
        <dbReference type="SAM" id="MobiDB-lite"/>
    </source>
</evidence>
<dbReference type="InterPro" id="IPR012340">
    <property type="entry name" value="NA-bd_OB-fold"/>
</dbReference>
<feature type="domain" description="S1 motif" evidence="2">
    <location>
        <begin position="1"/>
        <end position="59"/>
    </location>
</feature>
<dbReference type="Pfam" id="PF00575">
    <property type="entry name" value="S1"/>
    <property type="match status" value="1"/>
</dbReference>
<name>A0A182ST61_9DIPT</name>
<dbReference type="SUPFAM" id="SSF50249">
    <property type="entry name" value="Nucleic acid-binding proteins"/>
    <property type="match status" value="1"/>
</dbReference>
<feature type="region of interest" description="Disordered" evidence="1">
    <location>
        <begin position="59"/>
        <end position="161"/>
    </location>
</feature>
<accession>A0A182ST61</accession>
<dbReference type="CDD" id="cd04471">
    <property type="entry name" value="S1_RNase_R"/>
    <property type="match status" value="1"/>
</dbReference>
<protein>
    <recommendedName>
        <fullName evidence="2">S1 motif domain-containing protein</fullName>
    </recommendedName>
</protein>
<evidence type="ECO:0000313" key="4">
    <source>
        <dbReference type="Proteomes" id="UP000075901"/>
    </source>
</evidence>
<evidence type="ECO:0000259" key="2">
    <source>
        <dbReference type="PROSITE" id="PS50126"/>
    </source>
</evidence>
<dbReference type="PROSITE" id="PS50126">
    <property type="entry name" value="S1"/>
    <property type="match status" value="1"/>
</dbReference>
<dbReference type="EnsemblMetazoa" id="AMAM012890-RA">
    <property type="protein sequence ID" value="AMAM012890-PA"/>
    <property type="gene ID" value="AMAM012890"/>
</dbReference>
<proteinExistence type="predicted"/>
<dbReference type="GO" id="GO:0003676">
    <property type="term" value="F:nucleic acid binding"/>
    <property type="evidence" value="ECO:0007669"/>
    <property type="project" value="InterPro"/>
</dbReference>
<dbReference type="VEuPathDB" id="VectorBase:AMAM012890"/>
<dbReference type="AlphaFoldDB" id="A0A182ST61"/>
<reference evidence="3" key="2">
    <citation type="submission" date="2020-05" db="UniProtKB">
        <authorList>
            <consortium name="EnsemblMetazoa"/>
        </authorList>
    </citation>
    <scope>IDENTIFICATION</scope>
    <source>
        <strain evidence="3">maculatus3</strain>
    </source>
</reference>
<dbReference type="Gene3D" id="2.40.50.140">
    <property type="entry name" value="Nucleic acid-binding proteins"/>
    <property type="match status" value="1"/>
</dbReference>